<dbReference type="AlphaFoldDB" id="A0A0B3W559"/>
<dbReference type="EMBL" id="JWHR01000070">
    <property type="protein sequence ID" value="KHS57552.1"/>
    <property type="molecule type" value="Genomic_DNA"/>
</dbReference>
<reference evidence="9 10" key="1">
    <citation type="submission" date="2014-12" db="EMBL/GenBank/DDBJ databases">
        <title>Draft genome sequence of Terrisporobacter sp. 08-306576, isolated from the blood culture of a bacteremia patient.</title>
        <authorList>
            <person name="Lund L.C."/>
            <person name="Sydenham T.V."/>
            <person name="Hogh S.V."/>
            <person name="Skov M.N."/>
            <person name="Kemp M."/>
            <person name="Justesen U.S."/>
        </authorList>
    </citation>
    <scope>NUCLEOTIDE SEQUENCE [LARGE SCALE GENOMIC DNA]</scope>
    <source>
        <strain evidence="9 10">08-306576</strain>
    </source>
</reference>
<evidence type="ECO:0000256" key="1">
    <source>
        <dbReference type="ARBA" id="ARBA00022741"/>
    </source>
</evidence>
<evidence type="ECO:0000256" key="5">
    <source>
        <dbReference type="ARBA" id="ARBA00022840"/>
    </source>
</evidence>
<keyword evidence="1" id="KW-0547">Nucleotide-binding</keyword>
<keyword evidence="4" id="KW-0347">Helicase</keyword>
<keyword evidence="2" id="KW-0227">DNA damage</keyword>
<dbReference type="GO" id="GO:0005524">
    <property type="term" value="F:ATP binding"/>
    <property type="evidence" value="ECO:0007669"/>
    <property type="project" value="UniProtKB-KW"/>
</dbReference>
<dbReference type="Pfam" id="PF12705">
    <property type="entry name" value="PDDEXK_1"/>
    <property type="match status" value="2"/>
</dbReference>
<organism evidence="9 10">
    <name type="scientific">Terrisporobacter othiniensis</name>
    <dbReference type="NCBI Taxonomy" id="1577792"/>
    <lineage>
        <taxon>Bacteria</taxon>
        <taxon>Bacillati</taxon>
        <taxon>Bacillota</taxon>
        <taxon>Clostridia</taxon>
        <taxon>Peptostreptococcales</taxon>
        <taxon>Peptostreptococcaceae</taxon>
        <taxon>Terrisporobacter</taxon>
    </lineage>
</organism>
<dbReference type="GO" id="GO:0016787">
    <property type="term" value="F:hydrolase activity"/>
    <property type="evidence" value="ECO:0007669"/>
    <property type="project" value="UniProtKB-KW"/>
</dbReference>
<dbReference type="STRING" id="1577792.QX51_07715"/>
<name>A0A0B3W559_9FIRM</name>
<dbReference type="GO" id="GO:0006281">
    <property type="term" value="P:DNA repair"/>
    <property type="evidence" value="ECO:0007669"/>
    <property type="project" value="UniProtKB-KW"/>
</dbReference>
<proteinExistence type="predicted"/>
<dbReference type="InterPro" id="IPR011604">
    <property type="entry name" value="PDDEXK-like_dom_sf"/>
</dbReference>
<dbReference type="RefSeq" id="WP_039679331.1">
    <property type="nucleotide sequence ID" value="NZ_JAXECK010000024.1"/>
</dbReference>
<evidence type="ECO:0000313" key="9">
    <source>
        <dbReference type="EMBL" id="KHS57552.1"/>
    </source>
</evidence>
<dbReference type="GO" id="GO:0004386">
    <property type="term" value="F:helicase activity"/>
    <property type="evidence" value="ECO:0007669"/>
    <property type="project" value="UniProtKB-KW"/>
</dbReference>
<feature type="domain" description="PD-(D/E)XK endonuclease-like" evidence="8">
    <location>
        <begin position="97"/>
        <end position="236"/>
    </location>
</feature>
<evidence type="ECO:0000313" key="10">
    <source>
        <dbReference type="Proteomes" id="UP000031189"/>
    </source>
</evidence>
<dbReference type="InterPro" id="IPR038726">
    <property type="entry name" value="PDDEXK_AddAB-type"/>
</dbReference>
<dbReference type="GO" id="GO:0003677">
    <property type="term" value="F:DNA binding"/>
    <property type="evidence" value="ECO:0007669"/>
    <property type="project" value="UniProtKB-KW"/>
</dbReference>
<comment type="caution">
    <text evidence="9">The sequence shown here is derived from an EMBL/GenBank/DDBJ whole genome shotgun (WGS) entry which is preliminary data.</text>
</comment>
<feature type="domain" description="PD-(D/E)XK endonuclease-like" evidence="8">
    <location>
        <begin position="11"/>
        <end position="64"/>
    </location>
</feature>
<dbReference type="Proteomes" id="UP000031189">
    <property type="component" value="Unassembled WGS sequence"/>
</dbReference>
<evidence type="ECO:0000256" key="7">
    <source>
        <dbReference type="ARBA" id="ARBA00023204"/>
    </source>
</evidence>
<evidence type="ECO:0000256" key="3">
    <source>
        <dbReference type="ARBA" id="ARBA00022801"/>
    </source>
</evidence>
<evidence type="ECO:0000256" key="6">
    <source>
        <dbReference type="ARBA" id="ARBA00023125"/>
    </source>
</evidence>
<evidence type="ECO:0000256" key="2">
    <source>
        <dbReference type="ARBA" id="ARBA00022763"/>
    </source>
</evidence>
<accession>A0A0B3W559</accession>
<gene>
    <name evidence="9" type="ORF">QX51_07715</name>
</gene>
<keyword evidence="10" id="KW-1185">Reference proteome</keyword>
<evidence type="ECO:0000256" key="4">
    <source>
        <dbReference type="ARBA" id="ARBA00022806"/>
    </source>
</evidence>
<keyword evidence="3" id="KW-0378">Hydrolase</keyword>
<dbReference type="OrthoDB" id="306181at2"/>
<sequence>MDKKLKYFVYSQNSLNTYKSCPFKFKYKYIDNINWKYDDLGSREYYDSLKYGRDFHLLCERYFCNIPLGKIEDKNFNKWISKIKDILPIEEENIYLPEYEMNLNLNGRNIVAKVDLVIIEKDKINLWDWKTENQEITYKNALNRMQSTVYMFLAEEIIRKNFYSDYKIENISMNYYQPALDNKPITINYNEKLHEENKMKILNNINNIENTDFYNEDNINKNLNHCKYCEFNKLCNSENVNYEILEEDIYGP</sequence>
<evidence type="ECO:0000259" key="8">
    <source>
        <dbReference type="Pfam" id="PF12705"/>
    </source>
</evidence>
<keyword evidence="7" id="KW-0234">DNA repair</keyword>
<keyword evidence="6" id="KW-0238">DNA-binding</keyword>
<keyword evidence="5" id="KW-0067">ATP-binding</keyword>
<protein>
    <recommendedName>
        <fullName evidence="8">PD-(D/E)XK endonuclease-like domain-containing protein</fullName>
    </recommendedName>
</protein>
<dbReference type="Gene3D" id="3.90.320.10">
    <property type="match status" value="1"/>
</dbReference>